<dbReference type="SUPFAM" id="SSF90123">
    <property type="entry name" value="ABC transporter transmembrane region"/>
    <property type="match status" value="1"/>
</dbReference>
<organism evidence="11 12">
    <name type="scientific">Herbinix hemicellulosilytica</name>
    <dbReference type="NCBI Taxonomy" id="1564487"/>
    <lineage>
        <taxon>Bacteria</taxon>
        <taxon>Bacillati</taxon>
        <taxon>Bacillota</taxon>
        <taxon>Clostridia</taxon>
        <taxon>Lachnospirales</taxon>
        <taxon>Lachnospiraceae</taxon>
        <taxon>Herbinix</taxon>
    </lineage>
</organism>
<feature type="transmembrane region" description="Helical" evidence="8">
    <location>
        <begin position="166"/>
        <end position="184"/>
    </location>
</feature>
<gene>
    <name evidence="11" type="ORF">HHT355_0075</name>
</gene>
<dbReference type="Pfam" id="PF00664">
    <property type="entry name" value="ABC_membrane"/>
    <property type="match status" value="1"/>
</dbReference>
<evidence type="ECO:0000256" key="4">
    <source>
        <dbReference type="ARBA" id="ARBA00022741"/>
    </source>
</evidence>
<dbReference type="GO" id="GO:0015421">
    <property type="term" value="F:ABC-type oligopeptide transporter activity"/>
    <property type="evidence" value="ECO:0007669"/>
    <property type="project" value="TreeGrafter"/>
</dbReference>
<dbReference type="InterPro" id="IPR036640">
    <property type="entry name" value="ABC1_TM_sf"/>
</dbReference>
<sequence>MTSKESNQTLKRLFSYAKPYRMYLIGALFSALVSVLLSLLLPVFLGKAVDFIAGPGKVDFNGLLRTIAYMALFIAGSCIFQWTMSFCTSKITYFTVKDLRNSVYEKLNIVPLEVIDKTPHGNIINTMVNDIDAVSDGLLQGLTQLFSGIMTIVGTIGLMLSINLGIGFAVILLTPLSLFVASFISRRTYRKFTEQTEIKGEMGGLIEEMLGNQKLIKAFSYEDRALERFKEINARLHKCGVMAQFYSSLTNPCTRFVNGVVYASVGILGAFSAIRGNLSVGQLTSFLAYANQYTKPFNEISGVITEFQSALASAKRVFALIDLEPEPSDEGLLSGIQADGRVSLKNVYFSYDKSVKLIEDLNLEVKPGSRIAIVGPTGSGKTTVINLLMRFYDADKGTIEVSGVDIKKMQRKALRNMYGMVLQDTWLFEGTVRENIAYGKEDATEEEIINAAKAAYAHSFIERLPNGYDTVITKEGSNLSQGQRQLLSIARVMLIKPPMLILDEATSNIDTRTEIHIQKAFARLMEGRTSFIVAHRLSTIKESDLILVMNQGRIVEQGSHEELLRKEGFYHKLYYSQFHVTQT</sequence>
<feature type="transmembrane region" description="Helical" evidence="8">
    <location>
        <begin position="66"/>
        <end position="87"/>
    </location>
</feature>
<evidence type="ECO:0000259" key="9">
    <source>
        <dbReference type="PROSITE" id="PS50893"/>
    </source>
</evidence>
<dbReference type="CDD" id="cd18547">
    <property type="entry name" value="ABC_6TM_Tm288_like"/>
    <property type="match status" value="1"/>
</dbReference>
<name>A0A0H5SE27_HERHM</name>
<dbReference type="RefSeq" id="WP_103201479.1">
    <property type="nucleotide sequence ID" value="NZ_CVTD020000005.1"/>
</dbReference>
<accession>A0A0H5SE27</accession>
<evidence type="ECO:0000256" key="2">
    <source>
        <dbReference type="ARBA" id="ARBA00022448"/>
    </source>
</evidence>
<evidence type="ECO:0000256" key="8">
    <source>
        <dbReference type="SAM" id="Phobius"/>
    </source>
</evidence>
<dbReference type="PROSITE" id="PS50929">
    <property type="entry name" value="ABC_TM1F"/>
    <property type="match status" value="1"/>
</dbReference>
<dbReference type="SMART" id="SM00382">
    <property type="entry name" value="AAA"/>
    <property type="match status" value="1"/>
</dbReference>
<dbReference type="PROSITE" id="PS50893">
    <property type="entry name" value="ABC_TRANSPORTER_2"/>
    <property type="match status" value="1"/>
</dbReference>
<keyword evidence="7 8" id="KW-0472">Membrane</keyword>
<evidence type="ECO:0000256" key="5">
    <source>
        <dbReference type="ARBA" id="ARBA00022840"/>
    </source>
</evidence>
<keyword evidence="6 8" id="KW-1133">Transmembrane helix</keyword>
<dbReference type="PANTHER" id="PTHR43394">
    <property type="entry name" value="ATP-DEPENDENT PERMEASE MDL1, MITOCHONDRIAL"/>
    <property type="match status" value="1"/>
</dbReference>
<dbReference type="PROSITE" id="PS00211">
    <property type="entry name" value="ABC_TRANSPORTER_1"/>
    <property type="match status" value="1"/>
</dbReference>
<keyword evidence="5" id="KW-0067">ATP-binding</keyword>
<dbReference type="InterPro" id="IPR003593">
    <property type="entry name" value="AAA+_ATPase"/>
</dbReference>
<evidence type="ECO:0000256" key="6">
    <source>
        <dbReference type="ARBA" id="ARBA00022989"/>
    </source>
</evidence>
<feature type="transmembrane region" description="Helical" evidence="8">
    <location>
        <begin position="21"/>
        <end position="46"/>
    </location>
</feature>
<dbReference type="OrthoDB" id="9762778at2"/>
<dbReference type="PANTHER" id="PTHR43394:SF1">
    <property type="entry name" value="ATP-BINDING CASSETTE SUB-FAMILY B MEMBER 10, MITOCHONDRIAL"/>
    <property type="match status" value="1"/>
</dbReference>
<keyword evidence="4" id="KW-0547">Nucleotide-binding</keyword>
<dbReference type="InterPro" id="IPR003439">
    <property type="entry name" value="ABC_transporter-like_ATP-bd"/>
</dbReference>
<feature type="domain" description="ABC transmembrane type-1" evidence="10">
    <location>
        <begin position="25"/>
        <end position="309"/>
    </location>
</feature>
<dbReference type="InterPro" id="IPR027417">
    <property type="entry name" value="P-loop_NTPase"/>
</dbReference>
<proteinExistence type="predicted"/>
<dbReference type="Pfam" id="PF00005">
    <property type="entry name" value="ABC_tran"/>
    <property type="match status" value="1"/>
</dbReference>
<comment type="subcellular location">
    <subcellularLocation>
        <location evidence="1">Cell membrane</location>
        <topology evidence="1">Multi-pass membrane protein</topology>
    </subcellularLocation>
</comment>
<dbReference type="Gene3D" id="3.40.50.300">
    <property type="entry name" value="P-loop containing nucleotide triphosphate hydrolases"/>
    <property type="match status" value="1"/>
</dbReference>
<dbReference type="CDD" id="cd03254">
    <property type="entry name" value="ABCC_Glucan_exporter_like"/>
    <property type="match status" value="1"/>
</dbReference>
<evidence type="ECO:0000259" key="10">
    <source>
        <dbReference type="PROSITE" id="PS50929"/>
    </source>
</evidence>
<dbReference type="AlphaFoldDB" id="A0A0H5SE27"/>
<keyword evidence="2" id="KW-0813">Transport</keyword>
<evidence type="ECO:0000313" key="12">
    <source>
        <dbReference type="Proteomes" id="UP000236497"/>
    </source>
</evidence>
<dbReference type="Proteomes" id="UP000236497">
    <property type="component" value="Unassembled WGS sequence"/>
</dbReference>
<feature type="domain" description="ABC transporter" evidence="9">
    <location>
        <begin position="342"/>
        <end position="576"/>
    </location>
</feature>
<evidence type="ECO:0000256" key="7">
    <source>
        <dbReference type="ARBA" id="ARBA00023136"/>
    </source>
</evidence>
<dbReference type="SUPFAM" id="SSF52540">
    <property type="entry name" value="P-loop containing nucleoside triphosphate hydrolases"/>
    <property type="match status" value="1"/>
</dbReference>
<keyword evidence="3 8" id="KW-0812">Transmembrane</keyword>
<evidence type="ECO:0000256" key="3">
    <source>
        <dbReference type="ARBA" id="ARBA00022692"/>
    </source>
</evidence>
<dbReference type="EMBL" id="CVTD020000005">
    <property type="protein sequence ID" value="CRZ33290.1"/>
    <property type="molecule type" value="Genomic_DNA"/>
</dbReference>
<dbReference type="GO" id="GO:0016887">
    <property type="term" value="F:ATP hydrolysis activity"/>
    <property type="evidence" value="ECO:0007669"/>
    <property type="project" value="InterPro"/>
</dbReference>
<keyword evidence="12" id="KW-1185">Reference proteome</keyword>
<evidence type="ECO:0000313" key="11">
    <source>
        <dbReference type="EMBL" id="CRZ33290.1"/>
    </source>
</evidence>
<protein>
    <recommendedName>
        <fullName evidence="13">ATP-binding cassette subfamily B protein</fullName>
    </recommendedName>
</protein>
<evidence type="ECO:0000256" key="1">
    <source>
        <dbReference type="ARBA" id="ARBA00004651"/>
    </source>
</evidence>
<dbReference type="GO" id="GO:0005886">
    <property type="term" value="C:plasma membrane"/>
    <property type="evidence" value="ECO:0007669"/>
    <property type="project" value="UniProtKB-SubCell"/>
</dbReference>
<feature type="transmembrane region" description="Helical" evidence="8">
    <location>
        <begin position="142"/>
        <end position="160"/>
    </location>
</feature>
<evidence type="ECO:0008006" key="13">
    <source>
        <dbReference type="Google" id="ProtNLM"/>
    </source>
</evidence>
<reference evidence="11 12" key="1">
    <citation type="submission" date="2015-06" db="EMBL/GenBank/DDBJ databases">
        <authorList>
            <person name="Wibberg Daniel"/>
        </authorList>
    </citation>
    <scope>NUCLEOTIDE SEQUENCE [LARGE SCALE GENOMIC DNA]</scope>
    <source>
        <strain evidence="11 12">T3/55T</strain>
    </source>
</reference>
<dbReference type="FunFam" id="3.40.50.300:FF:000287">
    <property type="entry name" value="Multidrug ABC transporter ATP-binding protein"/>
    <property type="match status" value="1"/>
</dbReference>
<dbReference type="InterPro" id="IPR011527">
    <property type="entry name" value="ABC1_TM_dom"/>
</dbReference>
<dbReference type="GO" id="GO:0005524">
    <property type="term" value="F:ATP binding"/>
    <property type="evidence" value="ECO:0007669"/>
    <property type="project" value="UniProtKB-KW"/>
</dbReference>
<dbReference type="Gene3D" id="1.20.1560.10">
    <property type="entry name" value="ABC transporter type 1, transmembrane domain"/>
    <property type="match status" value="1"/>
</dbReference>
<dbReference type="InterPro" id="IPR039421">
    <property type="entry name" value="Type_1_exporter"/>
</dbReference>
<dbReference type="InterPro" id="IPR017871">
    <property type="entry name" value="ABC_transporter-like_CS"/>
</dbReference>